<dbReference type="GO" id="GO:0046348">
    <property type="term" value="P:amino sugar catabolic process"/>
    <property type="evidence" value="ECO:0007669"/>
    <property type="project" value="InterPro"/>
</dbReference>
<dbReference type="Pfam" id="PF22645">
    <property type="entry name" value="GKRP_SIS_N"/>
    <property type="match status" value="1"/>
</dbReference>
<feature type="active site" description="Proton donor" evidence="3">
    <location>
        <position position="93"/>
    </location>
</feature>
<dbReference type="Proteomes" id="UP000521676">
    <property type="component" value="Unassembled WGS sequence"/>
</dbReference>
<dbReference type="InterPro" id="IPR005488">
    <property type="entry name" value="Etherase_MurQ"/>
</dbReference>
<dbReference type="NCBIfam" id="TIGR00274">
    <property type="entry name" value="N-acetylmuramic acid 6-phosphate etherase"/>
    <property type="match status" value="1"/>
</dbReference>
<dbReference type="AlphaFoldDB" id="A0A8T7LUP2"/>
<evidence type="ECO:0000259" key="5">
    <source>
        <dbReference type="PROSITE" id="PS51464"/>
    </source>
</evidence>
<evidence type="ECO:0000313" key="7">
    <source>
        <dbReference type="EMBL" id="WJW67603.1"/>
    </source>
</evidence>
<dbReference type="Gene3D" id="3.40.50.10490">
    <property type="entry name" value="Glucose-6-phosphate isomerase like protein, domain 1"/>
    <property type="match status" value="1"/>
</dbReference>
<dbReference type="Proteomes" id="UP001431572">
    <property type="component" value="Chromosome 1"/>
</dbReference>
<dbReference type="InterPro" id="IPR005486">
    <property type="entry name" value="Glucokinase_regulatory_CS"/>
</dbReference>
<evidence type="ECO:0000313" key="6">
    <source>
        <dbReference type="EMBL" id="NWJ45734.1"/>
    </source>
</evidence>
<dbReference type="Pfam" id="PF20741">
    <property type="entry name" value="GKRP-like_C"/>
    <property type="match status" value="1"/>
</dbReference>
<name>A0A8T7LUP2_9CHLR</name>
<dbReference type="GO" id="GO:0016803">
    <property type="term" value="F:ether hydrolase activity"/>
    <property type="evidence" value="ECO:0007669"/>
    <property type="project" value="TreeGrafter"/>
</dbReference>
<dbReference type="EC" id="4.2.1.126" evidence="3"/>
<comment type="catalytic activity">
    <reaction evidence="3">
        <text>N-acetyl-D-muramate 6-phosphate + H2O = N-acetyl-D-glucosamine 6-phosphate + (R)-lactate</text>
        <dbReference type="Rhea" id="RHEA:26410"/>
        <dbReference type="ChEBI" id="CHEBI:15377"/>
        <dbReference type="ChEBI" id="CHEBI:16004"/>
        <dbReference type="ChEBI" id="CHEBI:57513"/>
        <dbReference type="ChEBI" id="CHEBI:58722"/>
        <dbReference type="EC" id="4.2.1.126"/>
    </reaction>
</comment>
<feature type="domain" description="SIS" evidence="5">
    <location>
        <begin position="65"/>
        <end position="228"/>
    </location>
</feature>
<feature type="region of interest" description="Disordered" evidence="4">
    <location>
        <begin position="1"/>
        <end position="24"/>
    </location>
</feature>
<comment type="pathway">
    <text evidence="3">Amino-sugar metabolism; N-acetylmuramate degradation.</text>
</comment>
<dbReference type="CDD" id="cd05007">
    <property type="entry name" value="SIS_Etherase"/>
    <property type="match status" value="1"/>
</dbReference>
<dbReference type="InterPro" id="IPR046348">
    <property type="entry name" value="SIS_dom_sf"/>
</dbReference>
<evidence type="ECO:0000256" key="1">
    <source>
        <dbReference type="ARBA" id="ARBA00023239"/>
    </source>
</evidence>
<comment type="subunit">
    <text evidence="3">Homodimer.</text>
</comment>
<dbReference type="EMBL" id="JACATZ010000001">
    <property type="protein sequence ID" value="NWJ45734.1"/>
    <property type="molecule type" value="Genomic_DNA"/>
</dbReference>
<dbReference type="PROSITE" id="PS51464">
    <property type="entry name" value="SIS"/>
    <property type="match status" value="1"/>
</dbReference>
<dbReference type="EMBL" id="CP128399">
    <property type="protein sequence ID" value="WJW67603.1"/>
    <property type="molecule type" value="Genomic_DNA"/>
</dbReference>
<comment type="function">
    <text evidence="3">Specifically catalyzes the cleavage of the D-lactyl ether substituent of MurNAc 6-phosphate, producing GlcNAc 6-phosphate and D-lactate.</text>
</comment>
<keyword evidence="9" id="KW-1185">Reference proteome</keyword>
<dbReference type="Gene3D" id="1.10.8.1080">
    <property type="match status" value="1"/>
</dbReference>
<dbReference type="PROSITE" id="PS01272">
    <property type="entry name" value="GCKR"/>
    <property type="match status" value="1"/>
</dbReference>
<reference evidence="7" key="2">
    <citation type="journal article" date="2024" name="Nature">
        <title>Anoxygenic phototroph of the Chloroflexota uses a type I reaction centre.</title>
        <authorList>
            <person name="Tsuji J.M."/>
            <person name="Shaw N.A."/>
            <person name="Nagashima S."/>
            <person name="Venkiteswaran J.J."/>
            <person name="Schiff S.L."/>
            <person name="Watanabe T."/>
            <person name="Fukui M."/>
            <person name="Hanada S."/>
            <person name="Tank M."/>
            <person name="Neufeld J.D."/>
        </authorList>
    </citation>
    <scope>NUCLEOTIDE SEQUENCE</scope>
    <source>
        <strain evidence="7">L227-S17</strain>
    </source>
</reference>
<organism evidence="6 8">
    <name type="scientific">Candidatus Chlorohelix allophototropha</name>
    <dbReference type="NCBI Taxonomy" id="3003348"/>
    <lineage>
        <taxon>Bacteria</taxon>
        <taxon>Bacillati</taxon>
        <taxon>Chloroflexota</taxon>
        <taxon>Chloroflexia</taxon>
        <taxon>Candidatus Chloroheliales</taxon>
        <taxon>Candidatus Chloroheliaceae</taxon>
        <taxon>Candidatus Chlorohelix</taxon>
    </lineage>
</organism>
<comment type="miscellaneous">
    <text evidence="3">A lyase-type mechanism (elimination/hydration) is suggested for the cleavage of the lactyl ether bond of MurNAc 6-phosphate, with the formation of an alpha,beta-unsaturated aldehyde intermediate with (E)-stereochemistry, followed by the syn addition of water to give product.</text>
</comment>
<sequence>MQGKYIEESARDSDNLATEGRNQESSNLDTLSALEIVQIINNQDALVAQAIKLGIPSIARAVEEIVERFKKGGRLIYIGAGTSGRLGVLDASECPPTFNTPPSMVIGIIAGGEIALTSAVEEAEDNAELGKQDLIKVQLNANDAVVGITASGRTPYVLGALEYARSCGAFTIGLACNKSTPLEALAQINIAPVTGPEVVSGSTRLKAGTAQKMVLNMLSTAAMTLMGKTYGNLMVDVRVSNAKLRRRAVRIVIDCTGLPEVEATTLLERCNGETKVAIVAALAGVSPNQAAERLARTSGVVRLALKEAD</sequence>
<dbReference type="GO" id="GO:0016835">
    <property type="term" value="F:carbon-oxygen lyase activity"/>
    <property type="evidence" value="ECO:0007669"/>
    <property type="project" value="UniProtKB-UniRule"/>
</dbReference>
<dbReference type="PANTHER" id="PTHR10088">
    <property type="entry name" value="GLUCOKINASE REGULATORY PROTEIN"/>
    <property type="match status" value="1"/>
</dbReference>
<evidence type="ECO:0000313" key="9">
    <source>
        <dbReference type="Proteomes" id="UP001431572"/>
    </source>
</evidence>
<dbReference type="NCBIfam" id="NF009222">
    <property type="entry name" value="PRK12570.1"/>
    <property type="match status" value="1"/>
</dbReference>
<gene>
    <name evidence="3 6" type="primary">murQ</name>
    <name evidence="6" type="ORF">HXX08_07635</name>
    <name evidence="7" type="ORF">OZ401_000872</name>
</gene>
<dbReference type="RefSeq" id="WP_341469493.1">
    <property type="nucleotide sequence ID" value="NZ_CP128399.1"/>
</dbReference>
<evidence type="ECO:0000256" key="4">
    <source>
        <dbReference type="SAM" id="MobiDB-lite"/>
    </source>
</evidence>
<dbReference type="FunFam" id="3.40.50.10490:FF:000014">
    <property type="entry name" value="N-acetylmuramic acid 6-phosphate etherase"/>
    <property type="match status" value="1"/>
</dbReference>
<dbReference type="NCBIfam" id="NF003915">
    <property type="entry name" value="PRK05441.1"/>
    <property type="match status" value="1"/>
</dbReference>
<evidence type="ECO:0000313" key="8">
    <source>
        <dbReference type="Proteomes" id="UP000521676"/>
    </source>
</evidence>
<keyword evidence="1 3" id="KW-0456">Lyase</keyword>
<dbReference type="InterPro" id="IPR040190">
    <property type="entry name" value="MURQ/GCKR"/>
</dbReference>
<comment type="similarity">
    <text evidence="3">Belongs to the GCKR-like family. MurNAc-6-P etherase subfamily.</text>
</comment>
<dbReference type="HAMAP" id="MF_00068">
    <property type="entry name" value="MurQ"/>
    <property type="match status" value="1"/>
</dbReference>
<keyword evidence="2 3" id="KW-0119">Carbohydrate metabolism</keyword>
<dbReference type="SUPFAM" id="SSF53697">
    <property type="entry name" value="SIS domain"/>
    <property type="match status" value="1"/>
</dbReference>
<dbReference type="GO" id="GO:0009254">
    <property type="term" value="P:peptidoglycan turnover"/>
    <property type="evidence" value="ECO:0007669"/>
    <property type="project" value="TreeGrafter"/>
</dbReference>
<accession>A0A8T7LUP2</accession>
<proteinExistence type="inferred from homology"/>
<feature type="compositionally biased region" description="Basic and acidic residues" evidence="4">
    <location>
        <begin position="1"/>
        <end position="14"/>
    </location>
</feature>
<evidence type="ECO:0000256" key="2">
    <source>
        <dbReference type="ARBA" id="ARBA00023277"/>
    </source>
</evidence>
<dbReference type="GO" id="GO:0097367">
    <property type="term" value="F:carbohydrate derivative binding"/>
    <property type="evidence" value="ECO:0007669"/>
    <property type="project" value="InterPro"/>
</dbReference>
<feature type="active site" evidence="3">
    <location>
        <position position="124"/>
    </location>
</feature>
<protein>
    <recommendedName>
        <fullName evidence="3">N-acetylmuramic acid 6-phosphate etherase</fullName>
        <shortName evidence="3">MurNAc-6-P etherase</shortName>
        <ecNumber evidence="3">4.2.1.126</ecNumber>
    </recommendedName>
    <alternativeName>
        <fullName evidence="3">N-acetylmuramic acid 6-phosphate hydrolase</fullName>
    </alternativeName>
    <alternativeName>
        <fullName evidence="3">N-acetylmuramic acid 6-phosphate lyase</fullName>
    </alternativeName>
</protein>
<dbReference type="InterPro" id="IPR001347">
    <property type="entry name" value="SIS_dom"/>
</dbReference>
<reference evidence="6 8" key="1">
    <citation type="submission" date="2020-06" db="EMBL/GenBank/DDBJ databases">
        <title>Anoxygenic phototrophic Chloroflexota member uses a Type I reaction center.</title>
        <authorList>
            <person name="Tsuji J.M."/>
            <person name="Shaw N.A."/>
            <person name="Nagashima S."/>
            <person name="Venkiteswaran J."/>
            <person name="Schiff S.L."/>
            <person name="Hanada S."/>
            <person name="Tank M."/>
            <person name="Neufeld J.D."/>
        </authorList>
    </citation>
    <scope>NUCLEOTIDE SEQUENCE [LARGE SCALE GENOMIC DNA]</scope>
    <source>
        <strain evidence="6">L227-S17</strain>
    </source>
</reference>
<dbReference type="PANTHER" id="PTHR10088:SF4">
    <property type="entry name" value="GLUCOKINASE REGULATORY PROTEIN"/>
    <property type="match status" value="1"/>
</dbReference>
<evidence type="ECO:0000256" key="3">
    <source>
        <dbReference type="HAMAP-Rule" id="MF_00068"/>
    </source>
</evidence>